<organism evidence="1 2">
    <name type="scientific">Mycolicibacterium smegmatis (strain ATCC 700084 / mc(2)155)</name>
    <name type="common">Mycobacterium smegmatis</name>
    <dbReference type="NCBI Taxonomy" id="246196"/>
    <lineage>
        <taxon>Bacteria</taxon>
        <taxon>Bacillati</taxon>
        <taxon>Actinomycetota</taxon>
        <taxon>Actinomycetes</taxon>
        <taxon>Mycobacteriales</taxon>
        <taxon>Mycobacteriaceae</taxon>
        <taxon>Mycolicibacterium</taxon>
    </lineage>
</organism>
<dbReference type="Proteomes" id="UP000006158">
    <property type="component" value="Chromosome"/>
</dbReference>
<evidence type="ECO:0000313" key="1">
    <source>
        <dbReference type="EMBL" id="AFP40776.1"/>
    </source>
</evidence>
<name>I7GC54_MYCS2</name>
<evidence type="ECO:0000313" key="2">
    <source>
        <dbReference type="Proteomes" id="UP000006158"/>
    </source>
</evidence>
<dbReference type="EMBL" id="CP001663">
    <property type="protein sequence ID" value="AFP40776.1"/>
    <property type="molecule type" value="Genomic_DNA"/>
</dbReference>
<dbReference type="AlphaFoldDB" id="I7GC54"/>
<dbReference type="KEGG" id="msg:MSMEI_4320"/>
<sequence>MMTVRPARMKSVTHRIVRSANSKGKWMHFNTGSPEPGPISDGTVPGNRSDILRDVIGHSDIATQCELGCPKSGLRCERTAVAYVEFHVVGDCRRFDCDEYGNACGFVCADHRDALENAARRIMAKMTPTRVHRLLRRVVHCPSCGRTLFGEFDILQAVVDV</sequence>
<dbReference type="KEGG" id="msb:LJ00_21925"/>
<accession>I7GC54</accession>
<protein>
    <submittedName>
        <fullName evidence="1">Uncharacterized protein</fullName>
    </submittedName>
</protein>
<reference evidence="1 2" key="2">
    <citation type="journal article" date="2009" name="Genome Res.">
        <title>Ortho-proteogenomics: multiple proteomes investigation through orthology and a new MS-based protocol.</title>
        <authorList>
            <person name="Gallien S."/>
            <person name="Perrodou E."/>
            <person name="Carapito C."/>
            <person name="Deshayes C."/>
            <person name="Reyrat J.M."/>
            <person name="Van Dorsselaer A."/>
            <person name="Poch O."/>
            <person name="Schaeffer C."/>
            <person name="Lecompte O."/>
        </authorList>
    </citation>
    <scope>NUCLEOTIDE SEQUENCE [LARGE SCALE GENOMIC DNA]</scope>
    <source>
        <strain evidence="2">ATCC 700084 / mc(2)155</strain>
    </source>
</reference>
<reference evidence="1 2" key="1">
    <citation type="journal article" date="2007" name="Genome Biol.">
        <title>Interrupted coding sequences in Mycobacterium smegmatis: authentic mutations or sequencing errors?</title>
        <authorList>
            <person name="Deshayes C."/>
            <person name="Perrodou E."/>
            <person name="Gallien S."/>
            <person name="Euphrasie D."/>
            <person name="Schaeffer C."/>
            <person name="Van-Dorsselaer A."/>
            <person name="Poch O."/>
            <person name="Lecompte O."/>
            <person name="Reyrat J.M."/>
        </authorList>
    </citation>
    <scope>NUCLEOTIDE SEQUENCE [LARGE SCALE GENOMIC DNA]</scope>
    <source>
        <strain evidence="2">ATCC 700084 / mc(2)155</strain>
    </source>
</reference>
<gene>
    <name evidence="1" type="ordered locus">MSMEI_4320</name>
</gene>
<proteinExistence type="predicted"/>
<dbReference type="PATRIC" id="fig|246196.56.peg.4421"/>